<proteinExistence type="predicted"/>
<organism evidence="1 2">
    <name type="scientific">Thelohanellus kitauei</name>
    <name type="common">Myxosporean</name>
    <dbReference type="NCBI Taxonomy" id="669202"/>
    <lineage>
        <taxon>Eukaryota</taxon>
        <taxon>Metazoa</taxon>
        <taxon>Cnidaria</taxon>
        <taxon>Myxozoa</taxon>
        <taxon>Myxosporea</taxon>
        <taxon>Bivalvulida</taxon>
        <taxon>Platysporina</taxon>
        <taxon>Myxobolidae</taxon>
        <taxon>Thelohanellus</taxon>
    </lineage>
</organism>
<reference evidence="1 2" key="1">
    <citation type="journal article" date="2014" name="Genome Biol. Evol.">
        <title>The genome of the myxosporean Thelohanellus kitauei shows adaptations to nutrient acquisition within its fish host.</title>
        <authorList>
            <person name="Yang Y."/>
            <person name="Xiong J."/>
            <person name="Zhou Z."/>
            <person name="Huo F."/>
            <person name="Miao W."/>
            <person name="Ran C."/>
            <person name="Liu Y."/>
            <person name="Zhang J."/>
            <person name="Feng J."/>
            <person name="Wang M."/>
            <person name="Wang M."/>
            <person name="Wang L."/>
            <person name="Yao B."/>
        </authorList>
    </citation>
    <scope>NUCLEOTIDE SEQUENCE [LARGE SCALE GENOMIC DNA]</scope>
    <source>
        <strain evidence="1">Wuqing</strain>
    </source>
</reference>
<comment type="caution">
    <text evidence="1">The sequence shown here is derived from an EMBL/GenBank/DDBJ whole genome shotgun (WGS) entry which is preliminary data.</text>
</comment>
<gene>
    <name evidence="1" type="ORF">RF11_00668</name>
</gene>
<dbReference type="Proteomes" id="UP000031668">
    <property type="component" value="Unassembled WGS sequence"/>
</dbReference>
<keyword evidence="2" id="KW-1185">Reference proteome</keyword>
<accession>A0A0C2ND63</accession>
<name>A0A0C2ND63_THEKT</name>
<dbReference type="AlphaFoldDB" id="A0A0C2ND63"/>
<sequence length="103" mass="11961">MEDTESRVIAENNSKSIYIAADLAHLYKSYVKWTLLLLGMDQIGDEYSIINMKSSFHHPFYEHIIITIEGKPNIRDSFLELHIGICRKTTILLIKRHPAFENV</sequence>
<dbReference type="EMBL" id="JWZT01001561">
    <property type="protein sequence ID" value="KII71922.1"/>
    <property type="molecule type" value="Genomic_DNA"/>
</dbReference>
<evidence type="ECO:0000313" key="1">
    <source>
        <dbReference type="EMBL" id="KII71922.1"/>
    </source>
</evidence>
<protein>
    <submittedName>
        <fullName evidence="1">Uncharacterized protein</fullName>
    </submittedName>
</protein>
<evidence type="ECO:0000313" key="2">
    <source>
        <dbReference type="Proteomes" id="UP000031668"/>
    </source>
</evidence>